<accession>A0ABT3A2D3</accession>
<dbReference type="SUPFAM" id="SSF55729">
    <property type="entry name" value="Acyl-CoA N-acyltransferases (Nat)"/>
    <property type="match status" value="1"/>
</dbReference>
<proteinExistence type="predicted"/>
<dbReference type="Proteomes" id="UP001526166">
    <property type="component" value="Unassembled WGS sequence"/>
</dbReference>
<organism evidence="2 3">
    <name type="scientific">Sedimentimonas flavescens</name>
    <dbReference type="NCBI Taxonomy" id="2851012"/>
    <lineage>
        <taxon>Bacteria</taxon>
        <taxon>Pseudomonadati</taxon>
        <taxon>Pseudomonadota</taxon>
        <taxon>Alphaproteobacteria</taxon>
        <taxon>Rhodobacterales</taxon>
        <taxon>Rhodobacter group</taxon>
        <taxon>Sedimentimonas</taxon>
    </lineage>
</organism>
<dbReference type="EMBL" id="JAOWKW010000011">
    <property type="protein sequence ID" value="MCV2879765.1"/>
    <property type="molecule type" value="Genomic_DNA"/>
</dbReference>
<evidence type="ECO:0000259" key="1">
    <source>
        <dbReference type="PROSITE" id="PS51186"/>
    </source>
</evidence>
<dbReference type="InterPro" id="IPR000182">
    <property type="entry name" value="GNAT_dom"/>
</dbReference>
<dbReference type="Pfam" id="PF13508">
    <property type="entry name" value="Acetyltransf_7"/>
    <property type="match status" value="1"/>
</dbReference>
<dbReference type="RefSeq" id="WP_263848257.1">
    <property type="nucleotide sequence ID" value="NZ_JAOWKW010000011.1"/>
</dbReference>
<dbReference type="InterPro" id="IPR016181">
    <property type="entry name" value="Acyl_CoA_acyltransferase"/>
</dbReference>
<protein>
    <submittedName>
        <fullName evidence="2">N-acetyltransferase</fullName>
    </submittedName>
</protein>
<name>A0ABT3A2D3_9RHOB</name>
<reference evidence="2 3" key="1">
    <citation type="submission" date="2022-10" db="EMBL/GenBank/DDBJ databases">
        <title>Sinirhodobacter sp. nov., isolated from ocean surface sediments.</title>
        <authorList>
            <person name="He W."/>
            <person name="Wang L."/>
            <person name="Zhang D.-F."/>
        </authorList>
    </citation>
    <scope>NUCLEOTIDE SEQUENCE [LARGE SCALE GENOMIC DNA]</scope>
    <source>
        <strain evidence="2 3">WL0115</strain>
    </source>
</reference>
<evidence type="ECO:0000313" key="2">
    <source>
        <dbReference type="EMBL" id="MCV2879765.1"/>
    </source>
</evidence>
<evidence type="ECO:0000313" key="3">
    <source>
        <dbReference type="Proteomes" id="UP001526166"/>
    </source>
</evidence>
<keyword evidence="3" id="KW-1185">Reference proteome</keyword>
<dbReference type="Gene3D" id="3.40.630.30">
    <property type="match status" value="1"/>
</dbReference>
<sequence length="179" mass="18864">MDIRTTSAGREGEIVALFEATFAASEGKDEGALIGDFVRDLLGNTPEADLRVFCAQDGGALIGAGVFSRLLYPEDPRGVFILSPMAVATERQGQGVGQALLRAALAALKSEGVDVAVTYGDPAYYGRVGFAPITEEQARAPLPLSFPHGWLGQSLTEEAMPALAGPSRCVSALNRPELW</sequence>
<feature type="domain" description="N-acetyltransferase" evidence="1">
    <location>
        <begin position="1"/>
        <end position="156"/>
    </location>
</feature>
<gene>
    <name evidence="2" type="ORF">OE699_13010</name>
</gene>
<comment type="caution">
    <text evidence="2">The sequence shown here is derived from an EMBL/GenBank/DDBJ whole genome shotgun (WGS) entry which is preliminary data.</text>
</comment>
<dbReference type="PROSITE" id="PS51186">
    <property type="entry name" value="GNAT"/>
    <property type="match status" value="1"/>
</dbReference>